<dbReference type="InterPro" id="IPR055445">
    <property type="entry name" value="ARM_ARMC5"/>
</dbReference>
<dbReference type="SMART" id="SM00185">
    <property type="entry name" value="ARM"/>
    <property type="match status" value="4"/>
</dbReference>
<evidence type="ECO:0000256" key="2">
    <source>
        <dbReference type="SAM" id="MobiDB-lite"/>
    </source>
</evidence>
<organism evidence="4 5">
    <name type="scientific">Xiphophorus maculatus</name>
    <name type="common">Southern platyfish</name>
    <name type="synonym">Platypoecilus maculatus</name>
    <dbReference type="NCBI Taxonomy" id="8083"/>
    <lineage>
        <taxon>Eukaryota</taxon>
        <taxon>Metazoa</taxon>
        <taxon>Chordata</taxon>
        <taxon>Craniata</taxon>
        <taxon>Vertebrata</taxon>
        <taxon>Euteleostomi</taxon>
        <taxon>Actinopterygii</taxon>
        <taxon>Neopterygii</taxon>
        <taxon>Teleostei</taxon>
        <taxon>Neoteleostei</taxon>
        <taxon>Acanthomorphata</taxon>
        <taxon>Ovalentaria</taxon>
        <taxon>Atherinomorphae</taxon>
        <taxon>Cyprinodontiformes</taxon>
        <taxon>Poeciliidae</taxon>
        <taxon>Poeciliinae</taxon>
        <taxon>Xiphophorus</taxon>
    </lineage>
</organism>
<dbReference type="GO" id="GO:0009653">
    <property type="term" value="P:anatomical structure morphogenesis"/>
    <property type="evidence" value="ECO:0007669"/>
    <property type="project" value="TreeGrafter"/>
</dbReference>
<dbReference type="InterPro" id="IPR011989">
    <property type="entry name" value="ARM-like"/>
</dbReference>
<evidence type="ECO:0000259" key="3">
    <source>
        <dbReference type="PROSITE" id="PS50097"/>
    </source>
</evidence>
<feature type="compositionally biased region" description="Low complexity" evidence="2">
    <location>
        <begin position="559"/>
        <end position="568"/>
    </location>
</feature>
<dbReference type="PANTHER" id="PTHR23312">
    <property type="entry name" value="ARMC5 ARMADILLO REPEAT-CONTAINING -RELATED"/>
    <property type="match status" value="1"/>
</dbReference>
<feature type="region of interest" description="Disordered" evidence="2">
    <location>
        <begin position="812"/>
        <end position="839"/>
    </location>
</feature>
<dbReference type="KEGG" id="xma:102237642"/>
<dbReference type="GeneID" id="102237642"/>
<dbReference type="Ensembl" id="ENSXMAT00000018170.2">
    <property type="protein sequence ID" value="ENSXMAP00000018143.2"/>
    <property type="gene ID" value="ENSXMAG00000018110.2"/>
</dbReference>
<protein>
    <submittedName>
        <fullName evidence="4">Armadillo repeat containing 5</fullName>
    </submittedName>
</protein>
<dbReference type="InterPro" id="IPR000225">
    <property type="entry name" value="Armadillo"/>
</dbReference>
<reference evidence="5" key="2">
    <citation type="journal article" date="2013" name="Nat. Genet.">
        <title>The genome of the platyfish, Xiphophorus maculatus, provides insights into evolutionary adaptation and several complex traits.</title>
        <authorList>
            <person name="Schartl M."/>
            <person name="Walter R.B."/>
            <person name="Shen Y."/>
            <person name="Garcia T."/>
            <person name="Catchen J."/>
            <person name="Amores A."/>
            <person name="Braasch I."/>
            <person name="Chalopin D."/>
            <person name="Volff J.N."/>
            <person name="Lesch K.P."/>
            <person name="Bisazza A."/>
            <person name="Minx P."/>
            <person name="Hillier L."/>
            <person name="Wilson R.K."/>
            <person name="Fuerstenberg S."/>
            <person name="Boore J."/>
            <person name="Searle S."/>
            <person name="Postlethwait J.H."/>
            <person name="Warren W.C."/>
        </authorList>
    </citation>
    <scope>NUCLEOTIDE SEQUENCE [LARGE SCALE GENOMIC DNA]</scope>
    <source>
        <strain evidence="5">JP 163 A</strain>
    </source>
</reference>
<keyword evidence="5" id="KW-1185">Reference proteome</keyword>
<dbReference type="PANTHER" id="PTHR23312:SF8">
    <property type="entry name" value="ARMADILLO REPEAT-CONTAINING PROTEIN 5"/>
    <property type="match status" value="1"/>
</dbReference>
<feature type="region of interest" description="Disordered" evidence="2">
    <location>
        <begin position="1"/>
        <end position="24"/>
    </location>
</feature>
<dbReference type="Proteomes" id="UP000002852">
    <property type="component" value="Unassembled WGS sequence"/>
</dbReference>
<dbReference type="InterPro" id="IPR000210">
    <property type="entry name" value="BTB/POZ_dom"/>
</dbReference>
<feature type="region of interest" description="Disordered" evidence="2">
    <location>
        <begin position="992"/>
        <end position="1060"/>
    </location>
</feature>
<dbReference type="PROSITE" id="PS50097">
    <property type="entry name" value="BTB"/>
    <property type="match status" value="1"/>
</dbReference>
<feature type="region of interest" description="Disordered" evidence="2">
    <location>
        <begin position="498"/>
        <end position="547"/>
    </location>
</feature>
<dbReference type="OMA" id="NCCTEGG"/>
<reference evidence="4" key="3">
    <citation type="submission" date="2025-08" db="UniProtKB">
        <authorList>
            <consortium name="Ensembl"/>
        </authorList>
    </citation>
    <scope>IDENTIFICATION</scope>
    <source>
        <strain evidence="4">JP 163 A</strain>
    </source>
</reference>
<feature type="region of interest" description="Disordered" evidence="2">
    <location>
        <begin position="559"/>
        <end position="603"/>
    </location>
</feature>
<dbReference type="SUPFAM" id="SSF48371">
    <property type="entry name" value="ARM repeat"/>
    <property type="match status" value="2"/>
</dbReference>
<feature type="domain" description="BTB" evidence="3">
    <location>
        <begin position="849"/>
        <end position="922"/>
    </location>
</feature>
<feature type="compositionally biased region" description="Polar residues" evidence="2">
    <location>
        <begin position="1001"/>
        <end position="1013"/>
    </location>
</feature>
<dbReference type="Gene3D" id="1.25.10.10">
    <property type="entry name" value="Leucine-rich Repeat Variant"/>
    <property type="match status" value="1"/>
</dbReference>
<feature type="compositionally biased region" description="Pro residues" evidence="2">
    <location>
        <begin position="821"/>
        <end position="832"/>
    </location>
</feature>
<dbReference type="eggNOG" id="ENOG502QSYU">
    <property type="taxonomic scope" value="Eukaryota"/>
</dbReference>
<reference evidence="5" key="1">
    <citation type="submission" date="2012-01" db="EMBL/GenBank/DDBJ databases">
        <authorList>
            <person name="Walter R."/>
            <person name="Schartl M."/>
            <person name="Warren W."/>
        </authorList>
    </citation>
    <scope>NUCLEOTIDE SEQUENCE [LARGE SCALE GENOMIC DNA]</scope>
    <source>
        <strain evidence="5">JP 163 A</strain>
    </source>
</reference>
<dbReference type="RefSeq" id="XP_005810198.1">
    <property type="nucleotide sequence ID" value="XM_005810141.2"/>
</dbReference>
<dbReference type="GeneTree" id="ENSGT00390000009109"/>
<dbReference type="InParanoid" id="M4AUJ8"/>
<dbReference type="PROSITE" id="PS50176">
    <property type="entry name" value="ARM_REPEAT"/>
    <property type="match status" value="2"/>
</dbReference>
<dbReference type="GO" id="GO:0005829">
    <property type="term" value="C:cytosol"/>
    <property type="evidence" value="ECO:0007669"/>
    <property type="project" value="TreeGrafter"/>
</dbReference>
<sequence length="1132" mass="122000">MASSPVKSDGKLPRISPKEGQTLTPESSLTWCLAHLCEPGSPGRAEHQTVPSKDTDKRSKMHQWRALVAIRTQHIKGDKAGIARFREKGGLKVLLNLLKHPECSRKVLDLALSILANCCTELETRLEVCKLEGINIVVDIMKRNVALETVQNRAARALGNLAMDPESSALIHSAGGVALLLLCVSLSSAPSSPTVAPPSDSSPKLECAQSAARALLYLSDSPSNRLSLLTQGTLSALAPLIAPEYPPGLRRAALRTLHELTRGCGVECAREVSRSGVLTQLGVMATGESGEHFEELALKTLANVCSQGCLRPLVGSLGVIQRFTEEVKKDPLRSGVFLKALCLCCKEAVNRAKVKENGGLEVLMTFLSSYQNHPLSRFAILACVDFVFDESAMEQLQELGLVPVLVAQLAKLARGEEHAAERADVNAASNMAHNELLPTSCLESFDFPPPEGFRREEAGREQSSSSFLSLRSWLLSEGLISSEGELLDSSCADAEWGSLHPSSSSFQTSSPNPDCSPSPKTPPSSSSAFKKSAPPLPPVSSSPSSWSSSDLQTLAASSSVSPSKFSSSQRRRRSHSAASLAKVSLESPPSVPRSGGYHHPYHPEPWTPESPILLLLSRFSHASDPSAALVSSAVMSGLLCYLTQHQDPSSRCFRMLCRLSCNPSCLQALVRTGSVALIRHRLCANEDGSKGRQRQTDRVKTKVKQLGDALLNNLRVQCESGFGSGVLTHVMLSGSESDRKNCALSLPFITSNKSLLKKLLLDCGGLLAALKPLDCAFDDDEEEDESDSDATSQPQYFPLLFGCLSALTGSVKPKPVEKNPNPTPTGASPPPLKKPRLEDSSCPYASSDFDLVLELDDATRFPANREAVAGAGSEYFRALLRGGFGEEAQCNADEAIRIKDVSAGMLLPPLHYLHGCRFGSDPETGGECQTLNSLVLDRLERAESLSAGGFQKSPLGEAMIGASRFLVLDLQRELEEVFLSFLKSWSDQSNQSNKTHIVKSQPDQKSSTPTSELEVTAPTKKLNGLPEKVEERDASFTGLSGSLDQNTNLSGSNSKEDQSPSLTGLVVSLPQLYWFSQRYSYPALSRACLAVLLGFQNRPCPFADCLRRLTREADCTETLKRDLLSLVSAALV</sequence>
<dbReference type="Gene3D" id="3.30.710.10">
    <property type="entry name" value="Potassium Channel Kv1.1, Chain A"/>
    <property type="match status" value="1"/>
</dbReference>
<dbReference type="CTD" id="79798"/>
<dbReference type="FunCoup" id="M4AUJ8">
    <property type="interactions" value="1020"/>
</dbReference>
<feature type="repeat" description="ARM" evidence="1">
    <location>
        <begin position="132"/>
        <end position="176"/>
    </location>
</feature>
<dbReference type="HOGENOM" id="CLU_007517_1_0_1"/>
<dbReference type="OrthoDB" id="6086604at2759"/>
<feature type="compositionally biased region" description="Polar residues" evidence="2">
    <location>
        <begin position="1037"/>
        <end position="1053"/>
    </location>
</feature>
<feature type="compositionally biased region" description="Low complexity" evidence="2">
    <location>
        <begin position="498"/>
        <end position="513"/>
    </location>
</feature>
<reference evidence="4" key="4">
    <citation type="submission" date="2025-09" db="UniProtKB">
        <authorList>
            <consortium name="Ensembl"/>
        </authorList>
    </citation>
    <scope>IDENTIFICATION</scope>
    <source>
        <strain evidence="4">JP 163 A</strain>
    </source>
</reference>
<dbReference type="STRING" id="8083.ENSXMAP00000018143"/>
<feature type="repeat" description="ARM" evidence="1">
    <location>
        <begin position="89"/>
        <end position="117"/>
    </location>
</feature>
<dbReference type="AlphaFoldDB" id="M4AUJ8"/>
<evidence type="ECO:0000313" key="5">
    <source>
        <dbReference type="Proteomes" id="UP000002852"/>
    </source>
</evidence>
<accession>M4AUJ8</accession>
<feature type="compositionally biased region" description="Low complexity" evidence="2">
    <location>
        <begin position="523"/>
        <end position="533"/>
    </location>
</feature>
<dbReference type="Pfam" id="PF24768">
    <property type="entry name" value="ARM_ARMC5"/>
    <property type="match status" value="1"/>
</dbReference>
<name>M4AUJ8_XIPMA</name>
<proteinExistence type="predicted"/>
<evidence type="ECO:0000256" key="1">
    <source>
        <dbReference type="PROSITE-ProRule" id="PRU00259"/>
    </source>
</evidence>
<dbReference type="InterPro" id="IPR011333">
    <property type="entry name" value="SKP1/BTB/POZ_sf"/>
</dbReference>
<dbReference type="InterPro" id="IPR016024">
    <property type="entry name" value="ARM-type_fold"/>
</dbReference>
<evidence type="ECO:0000313" key="4">
    <source>
        <dbReference type="Ensembl" id="ENSXMAP00000018143.2"/>
    </source>
</evidence>